<organism evidence="2 3">
    <name type="scientific">Austropuccinia psidii MF-1</name>
    <dbReference type="NCBI Taxonomy" id="1389203"/>
    <lineage>
        <taxon>Eukaryota</taxon>
        <taxon>Fungi</taxon>
        <taxon>Dikarya</taxon>
        <taxon>Basidiomycota</taxon>
        <taxon>Pucciniomycotina</taxon>
        <taxon>Pucciniomycetes</taxon>
        <taxon>Pucciniales</taxon>
        <taxon>Sphaerophragmiaceae</taxon>
        <taxon>Austropuccinia</taxon>
    </lineage>
</organism>
<comment type="caution">
    <text evidence="2">The sequence shown here is derived from an EMBL/GenBank/DDBJ whole genome shotgun (WGS) entry which is preliminary data.</text>
</comment>
<feature type="region of interest" description="Disordered" evidence="1">
    <location>
        <begin position="92"/>
        <end position="150"/>
    </location>
</feature>
<accession>A0A9Q3GT67</accession>
<evidence type="ECO:0000313" key="2">
    <source>
        <dbReference type="EMBL" id="MBW0478991.1"/>
    </source>
</evidence>
<dbReference type="AlphaFoldDB" id="A0A9Q3GT67"/>
<keyword evidence="3" id="KW-1185">Reference proteome</keyword>
<evidence type="ECO:0000313" key="3">
    <source>
        <dbReference type="Proteomes" id="UP000765509"/>
    </source>
</evidence>
<feature type="compositionally biased region" description="Basic residues" evidence="1">
    <location>
        <begin position="126"/>
        <end position="140"/>
    </location>
</feature>
<reference evidence="2" key="1">
    <citation type="submission" date="2021-03" db="EMBL/GenBank/DDBJ databases">
        <title>Draft genome sequence of rust myrtle Austropuccinia psidii MF-1, a brazilian biotype.</title>
        <authorList>
            <person name="Quecine M.C."/>
            <person name="Pachon D.M.R."/>
            <person name="Bonatelli M.L."/>
            <person name="Correr F.H."/>
            <person name="Franceschini L.M."/>
            <person name="Leite T.F."/>
            <person name="Margarido G.R.A."/>
            <person name="Almeida C.A."/>
            <person name="Ferrarezi J.A."/>
            <person name="Labate C.A."/>
        </authorList>
    </citation>
    <scope>NUCLEOTIDE SEQUENCE</scope>
    <source>
        <strain evidence="2">MF-1</strain>
    </source>
</reference>
<dbReference type="Proteomes" id="UP000765509">
    <property type="component" value="Unassembled WGS sequence"/>
</dbReference>
<evidence type="ECO:0000256" key="1">
    <source>
        <dbReference type="SAM" id="MobiDB-lite"/>
    </source>
</evidence>
<name>A0A9Q3GT67_9BASI</name>
<protein>
    <submittedName>
        <fullName evidence="2">Uncharacterized protein</fullName>
    </submittedName>
</protein>
<dbReference type="EMBL" id="AVOT02005414">
    <property type="protein sequence ID" value="MBW0478991.1"/>
    <property type="molecule type" value="Genomic_DNA"/>
</dbReference>
<proteinExistence type="predicted"/>
<sequence length="150" mass="16338">MSNACLYSSSSSYTNSDGMGSPLSPDISVDGFNSSSPEIAVLTHEEIVALRRYSHSVQNFTYQLFENFQSQLESKNILSAGEQATIAFTAKSSSKLKSGMNKSRPHSSKLVVDSDQSSPEVARCAAPKRKPSDRLRKKGRDSRFPEGIGL</sequence>
<gene>
    <name evidence="2" type="ORF">O181_018706</name>
</gene>
<dbReference type="OrthoDB" id="2500653at2759"/>